<comment type="caution">
    <text evidence="10">The sequence shown here is derived from an EMBL/GenBank/DDBJ whole genome shotgun (WGS) entry which is preliminary data.</text>
</comment>
<dbReference type="Pfam" id="PF16686">
    <property type="entry name" value="POT1PC"/>
    <property type="match status" value="1"/>
</dbReference>
<evidence type="ECO:0000256" key="8">
    <source>
        <dbReference type="SAM" id="MobiDB-lite"/>
    </source>
</evidence>
<dbReference type="EMBL" id="CAFZ01000004">
    <property type="protein sequence ID" value="CCA66646.1"/>
    <property type="molecule type" value="Genomic_DNA"/>
</dbReference>
<comment type="similarity">
    <text evidence="3">Belongs to the telombin family.</text>
</comment>
<comment type="subcellular location">
    <subcellularLocation>
        <location evidence="2">Chromosome</location>
        <location evidence="2">Telomere</location>
    </subcellularLocation>
    <subcellularLocation>
        <location evidence="1">Nucleus</location>
    </subcellularLocation>
</comment>
<evidence type="ECO:0000256" key="1">
    <source>
        <dbReference type="ARBA" id="ARBA00004123"/>
    </source>
</evidence>
<feature type="region of interest" description="Disordered" evidence="8">
    <location>
        <begin position="479"/>
        <end position="547"/>
    </location>
</feature>
<sequence length="742" mass="83640">MDSGSHKHTLLTGNLNKRYQNRRQLSEILHKGRTDRGHFAGKLVALERDNSTRKIVIVVKENQGKRIKCSLPPSKNLYHNLTAGITKDIQVAMSNPAVVVLDVDKSVYYDYQLEYDQYQFILGQELFSTIPDAWRGSSDEEEIPTQSHERVTLPDAQESQSTHQQSKHTAAPNAKLGGKMPPDWTPILNVNSYLGNRVEKIAGIVHRADPIRTTKMGDWAMELDIVDETSIQPLEIKLYASEKVHLPPEGIIDKAIMFTKLRILQRKGAYNYAQGDKNVFQYTCYENNNIFHDVGFVRLDDDANPRPERIHWLTSMDREGLQRLLRWSRNELRPVEQIPKPNGRSSLTHKLLKDIAHNESITCTVEILDIWTESHEVDLKVTDYTASPHLFEPNSTRWSHPPGRRTMRVRLRDDAAGQAQNLVVGNIYRIKNIRIKDDRGLFYANGGKGPSGSQGTLISSVDPSDTYYKELLARKRRLEGGGSLTSSPTNPPDPLPVLKSPTKATLVQPTSVEAGPPSASIDETEQPIQQQSASIAEPSVTDKKGKVSVENRDLPVLRESYPEFPRFMGEVEIASTVECANAPRHPHLTLKDIRYTPQVPRMFYFYARIVDIIPSGVADAVHSSCTKCGPIDKREDTHACPRCKRSNTVQHSIRFHFVLQDSERELPVEVFDEAADIFFSRRLHHLMGTTGGSNSLQVGGISEIFGFVGKVYMTLENDDPCSGQWLRRYALSGCRIRGPNAR</sequence>
<dbReference type="Gene3D" id="2.40.50.140">
    <property type="entry name" value="Nucleic acid-binding proteins"/>
    <property type="match status" value="2"/>
</dbReference>
<evidence type="ECO:0000256" key="5">
    <source>
        <dbReference type="ARBA" id="ARBA00022895"/>
    </source>
</evidence>
<dbReference type="GO" id="GO:0032210">
    <property type="term" value="P:regulation of telomere maintenance via telomerase"/>
    <property type="evidence" value="ECO:0007669"/>
    <property type="project" value="TreeGrafter"/>
</dbReference>
<feature type="region of interest" description="Disordered" evidence="8">
    <location>
        <begin position="135"/>
        <end position="180"/>
    </location>
</feature>
<dbReference type="GO" id="GO:0098505">
    <property type="term" value="F:G-rich strand telomeric DNA binding"/>
    <property type="evidence" value="ECO:0007669"/>
    <property type="project" value="TreeGrafter"/>
</dbReference>
<accession>G4T5N3</accession>
<dbReference type="GO" id="GO:0016233">
    <property type="term" value="P:telomere capping"/>
    <property type="evidence" value="ECO:0007669"/>
    <property type="project" value="TreeGrafter"/>
</dbReference>
<keyword evidence="4" id="KW-0158">Chromosome</keyword>
<dbReference type="Proteomes" id="UP000007148">
    <property type="component" value="Unassembled WGS sequence"/>
</dbReference>
<feature type="compositionally biased region" description="Polar residues" evidence="8">
    <location>
        <begin position="157"/>
        <end position="168"/>
    </location>
</feature>
<dbReference type="SUPFAM" id="SSF50249">
    <property type="entry name" value="Nucleic acid-binding proteins"/>
    <property type="match status" value="2"/>
</dbReference>
<evidence type="ECO:0000256" key="3">
    <source>
        <dbReference type="ARBA" id="ARBA00008442"/>
    </source>
</evidence>
<keyword evidence="6" id="KW-0238">DNA-binding</keyword>
<dbReference type="HOGENOM" id="CLU_374324_0_0_1"/>
<keyword evidence="5" id="KW-0779">Telomere</keyword>
<reference evidence="10 11" key="1">
    <citation type="journal article" date="2011" name="PLoS Pathog.">
        <title>Endophytic Life Strategies Decoded by Genome and Transcriptome Analyses of the Mutualistic Root Symbiont Piriformospora indica.</title>
        <authorList>
            <person name="Zuccaro A."/>
            <person name="Lahrmann U."/>
            <person name="Guldener U."/>
            <person name="Langen G."/>
            <person name="Pfiffi S."/>
            <person name="Biedenkopf D."/>
            <person name="Wong P."/>
            <person name="Samans B."/>
            <person name="Grimm C."/>
            <person name="Basiewicz M."/>
            <person name="Murat C."/>
            <person name="Martin F."/>
            <person name="Kogel K.H."/>
        </authorList>
    </citation>
    <scope>NUCLEOTIDE SEQUENCE [LARGE SCALE GENOMIC DNA]</scope>
    <source>
        <strain evidence="10 11">DSM 11827</strain>
    </source>
</reference>
<dbReference type="InterPro" id="IPR032042">
    <property type="entry name" value="POT1PC"/>
</dbReference>
<evidence type="ECO:0000259" key="9">
    <source>
        <dbReference type="Pfam" id="PF16686"/>
    </source>
</evidence>
<dbReference type="InterPro" id="IPR028389">
    <property type="entry name" value="POT1"/>
</dbReference>
<dbReference type="OrthoDB" id="2186770at2759"/>
<evidence type="ECO:0000256" key="7">
    <source>
        <dbReference type="ARBA" id="ARBA00023242"/>
    </source>
</evidence>
<dbReference type="InParanoid" id="G4T5N3"/>
<name>G4T5N3_SERID</name>
<evidence type="ECO:0000256" key="6">
    <source>
        <dbReference type="ARBA" id="ARBA00023125"/>
    </source>
</evidence>
<feature type="compositionally biased region" description="Polar residues" evidence="8">
    <location>
        <begin position="502"/>
        <end position="511"/>
    </location>
</feature>
<dbReference type="PANTHER" id="PTHR14513">
    <property type="entry name" value="PROTECTION OF TELOMERES 1"/>
    <property type="match status" value="1"/>
</dbReference>
<gene>
    <name evidence="10" type="ORF">PIIN_00329</name>
</gene>
<dbReference type="eggNOG" id="ENOG502SETJ">
    <property type="taxonomic scope" value="Eukaryota"/>
</dbReference>
<dbReference type="GO" id="GO:0010521">
    <property type="term" value="F:telomerase inhibitor activity"/>
    <property type="evidence" value="ECO:0007669"/>
    <property type="project" value="TreeGrafter"/>
</dbReference>
<proteinExistence type="inferred from homology"/>
<evidence type="ECO:0000313" key="11">
    <source>
        <dbReference type="Proteomes" id="UP000007148"/>
    </source>
</evidence>
<evidence type="ECO:0000313" key="10">
    <source>
        <dbReference type="EMBL" id="CCA66646.1"/>
    </source>
</evidence>
<dbReference type="PANTHER" id="PTHR14513:SF0">
    <property type="entry name" value="PROTECTION OF TELOMERES PROTEIN 1"/>
    <property type="match status" value="1"/>
</dbReference>
<protein>
    <recommendedName>
        <fullName evidence="9">Protection of telomeres protein 1 ssDNA-binding domain-containing protein</fullName>
    </recommendedName>
</protein>
<keyword evidence="7" id="KW-0539">Nucleus</keyword>
<evidence type="ECO:0000256" key="2">
    <source>
        <dbReference type="ARBA" id="ARBA00004574"/>
    </source>
</evidence>
<dbReference type="GO" id="GO:0000783">
    <property type="term" value="C:nuclear telomere cap complex"/>
    <property type="evidence" value="ECO:0007669"/>
    <property type="project" value="TreeGrafter"/>
</dbReference>
<dbReference type="InterPro" id="IPR012340">
    <property type="entry name" value="NA-bd_OB-fold"/>
</dbReference>
<dbReference type="STRING" id="1109443.G4T5N3"/>
<evidence type="ECO:0000256" key="4">
    <source>
        <dbReference type="ARBA" id="ARBA00022454"/>
    </source>
</evidence>
<keyword evidence="11" id="KW-1185">Reference proteome</keyword>
<organism evidence="10 11">
    <name type="scientific">Serendipita indica (strain DSM 11827)</name>
    <name type="common">Root endophyte fungus</name>
    <name type="synonym">Piriformospora indica</name>
    <dbReference type="NCBI Taxonomy" id="1109443"/>
    <lineage>
        <taxon>Eukaryota</taxon>
        <taxon>Fungi</taxon>
        <taxon>Dikarya</taxon>
        <taxon>Basidiomycota</taxon>
        <taxon>Agaricomycotina</taxon>
        <taxon>Agaricomycetes</taxon>
        <taxon>Sebacinales</taxon>
        <taxon>Serendipitaceae</taxon>
        <taxon>Serendipita</taxon>
    </lineage>
</organism>
<dbReference type="AlphaFoldDB" id="G4T5N3"/>
<feature type="domain" description="Protection of telomeres protein 1 ssDNA-binding" evidence="9">
    <location>
        <begin position="351"/>
        <end position="477"/>
    </location>
</feature>